<reference evidence="1" key="1">
    <citation type="submission" date="2019-06" db="EMBL/GenBank/DDBJ databases">
        <authorList>
            <person name="Zheng W."/>
        </authorList>
    </citation>
    <scope>NUCLEOTIDE SEQUENCE</scope>
    <source>
        <strain evidence="1">QDHG01</strain>
    </source>
</reference>
<sequence length="206" mass="24847">MKLFSQTRDQRMEDCIDLEVQCLQKSLCLQDKHEVVRFLDFMTLHQIKLTDRRCYLKYSKLLLEELTDQWRYRPQCLDLLIESNIQGIEYLISDSLNQNQIDEEVVSRVAKFNQIFDIAIDIYTMIMEEDARLLLLFESEFKYYEAFTTLNLSRADRIEKIRHAKQLLIDNQIQSKHPLWKYEAAEIYLNKRVYISTQNKVFNQSR</sequence>
<evidence type="ECO:0000313" key="2">
    <source>
        <dbReference type="Proteomes" id="UP000785679"/>
    </source>
</evidence>
<dbReference type="Proteomes" id="UP000785679">
    <property type="component" value="Unassembled WGS sequence"/>
</dbReference>
<comment type="caution">
    <text evidence="1">The sequence shown here is derived from an EMBL/GenBank/DDBJ whole genome shotgun (WGS) entry which is preliminary data.</text>
</comment>
<evidence type="ECO:0000313" key="1">
    <source>
        <dbReference type="EMBL" id="TNV73725.1"/>
    </source>
</evidence>
<proteinExistence type="predicted"/>
<organism evidence="1 2">
    <name type="scientific">Halteria grandinella</name>
    <dbReference type="NCBI Taxonomy" id="5974"/>
    <lineage>
        <taxon>Eukaryota</taxon>
        <taxon>Sar</taxon>
        <taxon>Alveolata</taxon>
        <taxon>Ciliophora</taxon>
        <taxon>Intramacronucleata</taxon>
        <taxon>Spirotrichea</taxon>
        <taxon>Stichotrichia</taxon>
        <taxon>Sporadotrichida</taxon>
        <taxon>Halteriidae</taxon>
        <taxon>Halteria</taxon>
    </lineage>
</organism>
<keyword evidence="2" id="KW-1185">Reference proteome</keyword>
<dbReference type="EMBL" id="RRYP01018220">
    <property type="protein sequence ID" value="TNV73725.1"/>
    <property type="molecule type" value="Genomic_DNA"/>
</dbReference>
<protein>
    <submittedName>
        <fullName evidence="1">Uncharacterized protein</fullName>
    </submittedName>
</protein>
<dbReference type="AlphaFoldDB" id="A0A8J8NFT9"/>
<gene>
    <name evidence="1" type="ORF">FGO68_gene15486</name>
</gene>
<name>A0A8J8NFT9_HALGN</name>
<accession>A0A8J8NFT9</accession>